<evidence type="ECO:0000256" key="1">
    <source>
        <dbReference type="SAM" id="MobiDB-lite"/>
    </source>
</evidence>
<dbReference type="EMBL" id="LK056669">
    <property type="protein sequence ID" value="CDR87828.1"/>
    <property type="molecule type" value="Genomic_DNA"/>
</dbReference>
<evidence type="ECO:0000256" key="2">
    <source>
        <dbReference type="SAM" id="SignalP"/>
    </source>
</evidence>
<dbReference type="AlphaFoldDB" id="A0A140KN50"/>
<feature type="signal peptide" evidence="2">
    <location>
        <begin position="1"/>
        <end position="20"/>
    </location>
</feature>
<reference evidence="3" key="1">
    <citation type="submission" date="2014-06" db="EMBL/GenBank/DDBJ databases">
        <authorList>
            <person name="Ju J."/>
            <person name="Zhang J."/>
        </authorList>
    </citation>
    <scope>NUCLEOTIDE SEQUENCE</scope>
    <source>
        <strain evidence="3">SscI8</strain>
    </source>
</reference>
<feature type="region of interest" description="Disordered" evidence="1">
    <location>
        <begin position="321"/>
        <end position="340"/>
    </location>
</feature>
<name>A0A140KN50_9BASI</name>
<gene>
    <name evidence="3" type="ORF">SPSC_03541</name>
</gene>
<evidence type="ECO:0000313" key="3">
    <source>
        <dbReference type="EMBL" id="CDR87828.1"/>
    </source>
</evidence>
<accession>A0A140KN50</accession>
<feature type="chain" id="PRO_5007303091" description="Effector family protein Eff1" evidence="2">
    <location>
        <begin position="21"/>
        <end position="340"/>
    </location>
</feature>
<organism evidence="3">
    <name type="scientific">Sporisorium scitamineum</name>
    <dbReference type="NCBI Taxonomy" id="49012"/>
    <lineage>
        <taxon>Eukaryota</taxon>
        <taxon>Fungi</taxon>
        <taxon>Dikarya</taxon>
        <taxon>Basidiomycota</taxon>
        <taxon>Ustilaginomycotina</taxon>
        <taxon>Ustilaginomycetes</taxon>
        <taxon>Ustilaginales</taxon>
        <taxon>Ustilaginaceae</taxon>
        <taxon>Sporisorium</taxon>
    </lineage>
</organism>
<protein>
    <recommendedName>
        <fullName evidence="4">Effector family protein Eff1</fullName>
    </recommendedName>
</protein>
<feature type="region of interest" description="Disordered" evidence="1">
    <location>
        <begin position="118"/>
        <end position="138"/>
    </location>
</feature>
<feature type="compositionally biased region" description="Low complexity" evidence="1">
    <location>
        <begin position="127"/>
        <end position="137"/>
    </location>
</feature>
<sequence>MALLIFTLCILWFHPLRVLGTAPVIRPIVEVVTAVDALLEHEPSTELILGQNYATDAHHQAANWRSRLLATAAANPAPLWEESVSFKHDPSSAFRRFQPAYRGTADSTASSAYVPHLDISSAGNEPSSSGLVHPSSSAMPMPEIPEHLPPSSLDQFIGDFLVDADDPSLSKLPREVEYMDDPWFDTAYIQFSEFSRKNRGWKYEIKETMSESLKRNILANTRKVFPAKGDVYKVQIEAKYGDDLVPGEVLARYFREGFFKDNIQIKSSTLIVWRTRNKGTSLALVGLYHCPVVVFKKMVELPETETWSVSQSRESDITMVRKVSTTKPDTGSRDFPSGAL</sequence>
<proteinExistence type="predicted"/>
<evidence type="ECO:0008006" key="4">
    <source>
        <dbReference type="Google" id="ProtNLM"/>
    </source>
</evidence>
<keyword evidence="2" id="KW-0732">Signal</keyword>